<evidence type="ECO:0000256" key="1">
    <source>
        <dbReference type="SAM" id="MobiDB-lite"/>
    </source>
</evidence>
<dbReference type="AlphaFoldDB" id="L7JTD0"/>
<protein>
    <submittedName>
        <fullName evidence="2">Uncharacterized protein</fullName>
    </submittedName>
</protein>
<dbReference type="VEuPathDB" id="MicrosporidiaDB:THOM_2778"/>
<dbReference type="EMBL" id="JH994049">
    <property type="protein sequence ID" value="ELQ74301.1"/>
    <property type="molecule type" value="Genomic_DNA"/>
</dbReference>
<dbReference type="HOGENOM" id="CLU_1363333_0_0_1"/>
<keyword evidence="3" id="KW-1185">Reference proteome</keyword>
<gene>
    <name evidence="2" type="ORF">THOM_2778</name>
</gene>
<evidence type="ECO:0000313" key="2">
    <source>
        <dbReference type="EMBL" id="ELQ74301.1"/>
    </source>
</evidence>
<name>L7JTD0_TRAHO</name>
<feature type="region of interest" description="Disordered" evidence="1">
    <location>
        <begin position="105"/>
        <end position="130"/>
    </location>
</feature>
<dbReference type="Proteomes" id="UP000011185">
    <property type="component" value="Unassembled WGS sequence"/>
</dbReference>
<feature type="non-terminal residue" evidence="2">
    <location>
        <position position="1"/>
    </location>
</feature>
<sequence length="201" mass="22238">VCEGTSEREDGESLQGGSILQPTGVRVDRRKPMRVDRFVTYKLGSFTGANHELFAFLVTNMRIDEIVDGEADRVAELLFADVKAAVMQVRRMDSNLSYGLQGAGRSLGRGRREGTSLADDPEDEERPSSFSVTLPGRYVAILASVLSTSRCFGRYVKAIHLESFGGKSGMMTHSVIDLYARLEEVADFRLSPFVRIDILPQ</sequence>
<accession>L7JTD0</accession>
<dbReference type="InParanoid" id="L7JTD0"/>
<organism evidence="2 3">
    <name type="scientific">Trachipleistophora hominis</name>
    <name type="common">Microsporidian parasite</name>
    <dbReference type="NCBI Taxonomy" id="72359"/>
    <lineage>
        <taxon>Eukaryota</taxon>
        <taxon>Fungi</taxon>
        <taxon>Fungi incertae sedis</taxon>
        <taxon>Microsporidia</taxon>
        <taxon>Pleistophoridae</taxon>
        <taxon>Trachipleistophora</taxon>
    </lineage>
</organism>
<proteinExistence type="predicted"/>
<evidence type="ECO:0000313" key="3">
    <source>
        <dbReference type="Proteomes" id="UP000011185"/>
    </source>
</evidence>
<reference evidence="2 3" key="1">
    <citation type="journal article" date="2012" name="PLoS Pathog.">
        <title>The genome of the obligate intracellular parasite Trachipleistophora hominis: new insights into microsporidian genome dynamics and reductive evolution.</title>
        <authorList>
            <person name="Heinz E."/>
            <person name="Williams T.A."/>
            <person name="Nakjang S."/>
            <person name="Noel C.J."/>
            <person name="Swan D.C."/>
            <person name="Goldberg A.V."/>
            <person name="Harris S.R."/>
            <person name="Weinmaier T."/>
            <person name="Markert S."/>
            <person name="Becher D."/>
            <person name="Bernhardt J."/>
            <person name="Dagan T."/>
            <person name="Hacker C."/>
            <person name="Lucocq J.M."/>
            <person name="Schweder T."/>
            <person name="Rattei T."/>
            <person name="Hall N."/>
            <person name="Hirt R.P."/>
            <person name="Embley T.M."/>
        </authorList>
    </citation>
    <scope>NUCLEOTIDE SEQUENCE [LARGE SCALE GENOMIC DNA]</scope>
</reference>